<dbReference type="InterPro" id="IPR029052">
    <property type="entry name" value="Metallo-depent_PP-like"/>
</dbReference>
<dbReference type="Proteomes" id="UP000031967">
    <property type="component" value="Unassembled WGS sequence"/>
</dbReference>
<reference evidence="1 2" key="1">
    <citation type="submission" date="2014-12" db="EMBL/GenBank/DDBJ databases">
        <title>Draft genome sequence of Paenibacillus kamchatkensis strain B-2647.</title>
        <authorList>
            <person name="Karlyshev A.V."/>
            <person name="Kudryashova E.B."/>
        </authorList>
    </citation>
    <scope>NUCLEOTIDE SEQUENCE [LARGE SCALE GENOMIC DNA]</scope>
    <source>
        <strain evidence="1 2">VKM B-2647</strain>
    </source>
</reference>
<comment type="caution">
    <text evidence="1">The sequence shown here is derived from an EMBL/GenBank/DDBJ whole genome shotgun (WGS) entry which is preliminary data.</text>
</comment>
<evidence type="ECO:0000313" key="1">
    <source>
        <dbReference type="EMBL" id="KIL38314.1"/>
    </source>
</evidence>
<dbReference type="EMBL" id="JXAK01000066">
    <property type="protein sequence ID" value="KIL38314.1"/>
    <property type="molecule type" value="Genomic_DNA"/>
</dbReference>
<evidence type="ECO:0000313" key="2">
    <source>
        <dbReference type="Proteomes" id="UP000031967"/>
    </source>
</evidence>
<protein>
    <recommendedName>
        <fullName evidence="3">Calcineurin-like phosphoesterase domain-containing protein</fullName>
    </recommendedName>
</protein>
<accession>A0ABR5ABB3</accession>
<dbReference type="SUPFAM" id="SSF56300">
    <property type="entry name" value="Metallo-dependent phosphatases"/>
    <property type="match status" value="1"/>
</dbReference>
<keyword evidence="2" id="KW-1185">Reference proteome</keyword>
<dbReference type="RefSeq" id="WP_041051483.1">
    <property type="nucleotide sequence ID" value="NZ_JXAK01000066.1"/>
</dbReference>
<proteinExistence type="predicted"/>
<name>A0ABR5ABB3_9BACL</name>
<sequence length="349" mass="40670">MNWPDQDYAALLDIIKEYPNATYPELASLLTERCGRPFTGEAVRMKLQRMKIKRSQIIYENRKNEKEHNVEELLDVVVKMQKKFQEMDDRQTSITLSIDDSRPIGIAFTGDWHTGGIQTDHEQMKKDFALIRDTDGLFCITMGDYNDNYITRSHPGGSFEQVITADKQKTLSEYFFTEFLANKILAVIEGNHDHWEVKETGENWVKYIARKIEKPFLWYGGEINLRFGNVAYRIHARHTFKYNSSLNTTNSQRNLFAATHADIIALGHLHYNEVHNKRVGGIDTVWMRTGSYKITDDYSQWLGGFNADERVPMVILWPDRKKILPFRSIYDGIKHLRMVRSEHEEAIGL</sequence>
<organism evidence="1 2">
    <name type="scientific">Gordoniibacillus kamchatkensis</name>
    <dbReference type="NCBI Taxonomy" id="1590651"/>
    <lineage>
        <taxon>Bacteria</taxon>
        <taxon>Bacillati</taxon>
        <taxon>Bacillota</taxon>
        <taxon>Bacilli</taxon>
        <taxon>Bacillales</taxon>
        <taxon>Paenibacillaceae</taxon>
        <taxon>Gordoniibacillus</taxon>
    </lineage>
</organism>
<gene>
    <name evidence="1" type="ORF">SD70_27245</name>
</gene>
<evidence type="ECO:0008006" key="3">
    <source>
        <dbReference type="Google" id="ProtNLM"/>
    </source>
</evidence>